<evidence type="ECO:0000313" key="1">
    <source>
        <dbReference type="EMBL" id="AWW31169.1"/>
    </source>
</evidence>
<accession>A0A2Z4IKD3</accession>
<keyword evidence="2" id="KW-1185">Reference proteome</keyword>
<sequence length="236" mass="26836">MNRRENLKLLFTGSLATGFFMTGCGPEAPKEVVHAPKIGDGTKWGRTPEEMALNAALKKEEFFTEDEMKKLHYLVDVIIPKDDVSGSATEAGVPDFMEFIVKDMPYYQTPMRGGLMWLDTQAEDRYGKPFMEATEDERIKIIDDIAYPDKAKPEMERGVVFFNTLRNLTATGFFTSPEGFKDLDYKGNTPNVWKGVPDDVMAKHGFKLEEKYIPIYMNPDTRHTLAQWDEEGNLIG</sequence>
<name>A0A2Z4IKD3_9BACT</name>
<dbReference type="KEGG" id="est:DN752_14105"/>
<dbReference type="InterPro" id="IPR027056">
    <property type="entry name" value="Gluconate_2DH_su3"/>
</dbReference>
<protein>
    <submittedName>
        <fullName evidence="1">Gluconate 2-dehydrogenase subunit 3 family protein</fullName>
    </submittedName>
</protein>
<dbReference type="Pfam" id="PF13618">
    <property type="entry name" value="Gluconate_2-dh3"/>
    <property type="match status" value="1"/>
</dbReference>
<reference evidence="1 2" key="1">
    <citation type="submission" date="2018-06" db="EMBL/GenBank/DDBJ databases">
        <title>Echinicola strongylocentroti sp. nov., isolated from a sea urchin Strongylocentrotus intermedius.</title>
        <authorList>
            <person name="Bae S.S."/>
        </authorList>
    </citation>
    <scope>NUCLEOTIDE SEQUENCE [LARGE SCALE GENOMIC DNA]</scope>
    <source>
        <strain evidence="1 2">MEBiC08714</strain>
    </source>
</reference>
<dbReference type="AlphaFoldDB" id="A0A2Z4IKD3"/>
<gene>
    <name evidence="1" type="ORF">DN752_14105</name>
</gene>
<evidence type="ECO:0000313" key="2">
    <source>
        <dbReference type="Proteomes" id="UP000248688"/>
    </source>
</evidence>
<dbReference type="PROSITE" id="PS51257">
    <property type="entry name" value="PROKAR_LIPOPROTEIN"/>
    <property type="match status" value="1"/>
</dbReference>
<dbReference type="RefSeq" id="WP_112784546.1">
    <property type="nucleotide sequence ID" value="NZ_CP030041.1"/>
</dbReference>
<dbReference type="Proteomes" id="UP000248688">
    <property type="component" value="Chromosome"/>
</dbReference>
<organism evidence="1 2">
    <name type="scientific">Echinicola strongylocentroti</name>
    <dbReference type="NCBI Taxonomy" id="1795355"/>
    <lineage>
        <taxon>Bacteria</taxon>
        <taxon>Pseudomonadati</taxon>
        <taxon>Bacteroidota</taxon>
        <taxon>Cytophagia</taxon>
        <taxon>Cytophagales</taxon>
        <taxon>Cyclobacteriaceae</taxon>
        <taxon>Echinicola</taxon>
    </lineage>
</organism>
<dbReference type="EMBL" id="CP030041">
    <property type="protein sequence ID" value="AWW31169.1"/>
    <property type="molecule type" value="Genomic_DNA"/>
</dbReference>
<dbReference type="OrthoDB" id="129242at2"/>
<proteinExistence type="predicted"/>